<evidence type="ECO:0000256" key="1">
    <source>
        <dbReference type="ARBA" id="ARBA00005180"/>
    </source>
</evidence>
<dbReference type="FunFam" id="3.40.50.2020:FF:000003">
    <property type="entry name" value="Uracil phosphoribosyltransferase"/>
    <property type="match status" value="1"/>
</dbReference>
<sequence length="212" mass="22999">MTSTSGVHLVDHPLVQHKITLMRRKDASTNTFRRLVHEVSALMAYEVLRDIGMHEVAVDTPMESTTGNVIDGKKLVFVSVLRAGTGILDGMLDVVPSARVGHIGLYREPKTLVTVEYYFKMPGDLAERDVVVLDPLLATGNSAVAAVERVRECNPKSVKFVCLVTCPEGIAAMTQAHPDVPIYTAAVDRQLDGNGYILPGLGDVGDRIFGTK</sequence>
<evidence type="ECO:0000256" key="12">
    <source>
        <dbReference type="ARBA" id="ARBA00056901"/>
    </source>
</evidence>
<feature type="binding site" evidence="15">
    <location>
        <position position="197"/>
    </location>
    <ligand>
        <name>uracil</name>
        <dbReference type="ChEBI" id="CHEBI:17568"/>
    </ligand>
</feature>
<dbReference type="SUPFAM" id="SSF53271">
    <property type="entry name" value="PRTase-like"/>
    <property type="match status" value="1"/>
</dbReference>
<dbReference type="SMR" id="A0A0J6VW95"/>
<dbReference type="Pfam" id="PF14681">
    <property type="entry name" value="UPRTase"/>
    <property type="match status" value="1"/>
</dbReference>
<feature type="binding site" evidence="15">
    <location>
        <position position="203"/>
    </location>
    <ligand>
        <name>5-phospho-alpha-D-ribose 1-diphosphate</name>
        <dbReference type="ChEBI" id="CHEBI:58017"/>
    </ligand>
</feature>
<evidence type="ECO:0000256" key="6">
    <source>
        <dbReference type="ARBA" id="ARBA00022679"/>
    </source>
</evidence>
<dbReference type="PANTHER" id="PTHR32315">
    <property type="entry name" value="ADENINE PHOSPHORIBOSYLTRANSFERASE"/>
    <property type="match status" value="1"/>
</dbReference>
<dbReference type="InterPro" id="IPR000836">
    <property type="entry name" value="PRTase_dom"/>
</dbReference>
<feature type="binding site" evidence="15">
    <location>
        <position position="82"/>
    </location>
    <ligand>
        <name>5-phospho-alpha-D-ribose 1-diphosphate</name>
        <dbReference type="ChEBI" id="CHEBI:58017"/>
    </ligand>
</feature>
<keyword evidence="7 15" id="KW-0547">Nucleotide-binding</keyword>
<evidence type="ECO:0000313" key="17">
    <source>
        <dbReference type="EMBL" id="KMO75365.1"/>
    </source>
</evidence>
<dbReference type="NCBIfam" id="TIGR01091">
    <property type="entry name" value="upp"/>
    <property type="match status" value="1"/>
</dbReference>
<evidence type="ECO:0000256" key="11">
    <source>
        <dbReference type="ARBA" id="ARBA00052919"/>
    </source>
</evidence>
<comment type="pathway">
    <text evidence="1 15">Pyrimidine metabolism; UMP biosynthesis via salvage pathway; UMP from uracil: step 1/1.</text>
</comment>
<name>A0A0J6VW95_9MYCO</name>
<keyword evidence="18" id="KW-1185">Reference proteome</keyword>
<comment type="caution">
    <text evidence="15">Lacks conserved residue(s) required for the propagation of feature annotation.</text>
</comment>
<dbReference type="InterPro" id="IPR005765">
    <property type="entry name" value="UPRT"/>
</dbReference>
<dbReference type="HAMAP" id="MF_01218_B">
    <property type="entry name" value="Upp_B"/>
    <property type="match status" value="1"/>
</dbReference>
<organism evidence="17 18">
    <name type="scientific">Mycolicibacterium chlorophenolicum</name>
    <dbReference type="NCBI Taxonomy" id="37916"/>
    <lineage>
        <taxon>Bacteria</taxon>
        <taxon>Bacillati</taxon>
        <taxon>Actinomycetota</taxon>
        <taxon>Actinomycetes</taxon>
        <taxon>Mycobacteriales</taxon>
        <taxon>Mycobacteriaceae</taxon>
        <taxon>Mycolicibacterium</taxon>
    </lineage>
</organism>
<evidence type="ECO:0000256" key="3">
    <source>
        <dbReference type="ARBA" id="ARBA00011894"/>
    </source>
</evidence>
<comment type="caution">
    <text evidence="17">The sequence shown here is derived from an EMBL/GenBank/DDBJ whole genome shotgun (WGS) entry which is preliminary data.</text>
</comment>
<dbReference type="AlphaFoldDB" id="A0A0J6VW95"/>
<keyword evidence="4 15" id="KW-0021">Allosteric enzyme</keyword>
<dbReference type="STRING" id="37916.MCHLDSM_03585"/>
<dbReference type="GO" id="GO:0004845">
    <property type="term" value="F:uracil phosphoribosyltransferase activity"/>
    <property type="evidence" value="ECO:0007669"/>
    <property type="project" value="UniProtKB-UniRule"/>
</dbReference>
<evidence type="ECO:0000256" key="2">
    <source>
        <dbReference type="ARBA" id="ARBA00009516"/>
    </source>
</evidence>
<dbReference type="InterPro" id="IPR034332">
    <property type="entry name" value="Upp_B"/>
</dbReference>
<gene>
    <name evidence="17" type="primary">upp_1</name>
    <name evidence="15" type="synonym">upp</name>
    <name evidence="17" type="ORF">MCHLDSM_03585</name>
</gene>
<dbReference type="InterPro" id="IPR029057">
    <property type="entry name" value="PRTase-like"/>
</dbReference>
<dbReference type="GO" id="GO:0006223">
    <property type="term" value="P:uracil salvage"/>
    <property type="evidence" value="ECO:0007669"/>
    <property type="project" value="InterPro"/>
</dbReference>
<dbReference type="EMBL" id="JYNL01000030">
    <property type="protein sequence ID" value="KMO75365.1"/>
    <property type="molecule type" value="Genomic_DNA"/>
</dbReference>
<feature type="binding site" evidence="15">
    <location>
        <position position="107"/>
    </location>
    <ligand>
        <name>5-phospho-alpha-D-ribose 1-diphosphate</name>
        <dbReference type="ChEBI" id="CHEBI:58017"/>
    </ligand>
</feature>
<dbReference type="GO" id="GO:0044206">
    <property type="term" value="P:UMP salvage"/>
    <property type="evidence" value="ECO:0007669"/>
    <property type="project" value="UniProtKB-UniRule"/>
</dbReference>
<dbReference type="GO" id="GO:0005525">
    <property type="term" value="F:GTP binding"/>
    <property type="evidence" value="ECO:0007669"/>
    <property type="project" value="UniProtKB-KW"/>
</dbReference>
<dbReference type="GO" id="GO:0000287">
    <property type="term" value="F:magnesium ion binding"/>
    <property type="evidence" value="ECO:0007669"/>
    <property type="project" value="UniProtKB-UniRule"/>
</dbReference>
<comment type="cofactor">
    <cofactor evidence="15">
        <name>Mg(2+)</name>
        <dbReference type="ChEBI" id="CHEBI:18420"/>
    </cofactor>
    <text evidence="15">Binds 1 Mg(2+) ion per subunit. The magnesium is bound as Mg-PRPP.</text>
</comment>
<evidence type="ECO:0000256" key="14">
    <source>
        <dbReference type="ARBA" id="ARBA00079807"/>
    </source>
</evidence>
<evidence type="ECO:0000256" key="8">
    <source>
        <dbReference type="ARBA" id="ARBA00022842"/>
    </source>
</evidence>
<evidence type="ECO:0000256" key="7">
    <source>
        <dbReference type="ARBA" id="ARBA00022741"/>
    </source>
</evidence>
<dbReference type="GO" id="GO:0005737">
    <property type="term" value="C:cytoplasm"/>
    <property type="evidence" value="ECO:0007669"/>
    <property type="project" value="UniProtKB-ARBA"/>
</dbReference>
<protein>
    <recommendedName>
        <fullName evidence="13 15">Uracil phosphoribosyltransferase</fullName>
        <ecNumber evidence="3 15">2.4.2.9</ecNumber>
    </recommendedName>
    <alternativeName>
        <fullName evidence="10 15">UMP pyrophosphorylase</fullName>
    </alternativeName>
    <alternativeName>
        <fullName evidence="14 15">UPRTase</fullName>
    </alternativeName>
</protein>
<keyword evidence="9 15" id="KW-0342">GTP-binding</keyword>
<dbReference type="InterPro" id="IPR050054">
    <property type="entry name" value="UPRTase/APRTase"/>
</dbReference>
<reference evidence="17 18" key="1">
    <citation type="journal article" date="2015" name="Genome Biol. Evol.">
        <title>Characterization of Three Mycobacterium spp. with Potential Use in Bioremediation by Genome Sequencing and Comparative Genomics.</title>
        <authorList>
            <person name="Das S."/>
            <person name="Pettersson B.M."/>
            <person name="Behra P.R."/>
            <person name="Ramesh M."/>
            <person name="Dasgupta S."/>
            <person name="Bhattacharya A."/>
            <person name="Kirsebom L.A."/>
        </authorList>
    </citation>
    <scope>NUCLEOTIDE SEQUENCE [LARGE SCALE GENOMIC DNA]</scope>
    <source>
        <strain evidence="17 18">DSM 43826</strain>
    </source>
</reference>
<dbReference type="CDD" id="cd06223">
    <property type="entry name" value="PRTases_typeI"/>
    <property type="match status" value="1"/>
</dbReference>
<proteinExistence type="inferred from homology"/>
<comment type="similarity">
    <text evidence="2 15">Belongs to the UPRTase family.</text>
</comment>
<evidence type="ECO:0000256" key="15">
    <source>
        <dbReference type="HAMAP-Rule" id="MF_01218"/>
    </source>
</evidence>
<evidence type="ECO:0000313" key="18">
    <source>
        <dbReference type="Proteomes" id="UP000036513"/>
    </source>
</evidence>
<dbReference type="RefSeq" id="WP_048471047.1">
    <property type="nucleotide sequence ID" value="NZ_JYNL01000030.1"/>
</dbReference>
<evidence type="ECO:0000256" key="4">
    <source>
        <dbReference type="ARBA" id="ARBA00022533"/>
    </source>
</evidence>
<evidence type="ECO:0000259" key="16">
    <source>
        <dbReference type="Pfam" id="PF14681"/>
    </source>
</evidence>
<feature type="binding site" evidence="15">
    <location>
        <begin position="134"/>
        <end position="142"/>
    </location>
    <ligand>
        <name>5-phospho-alpha-D-ribose 1-diphosphate</name>
        <dbReference type="ChEBI" id="CHEBI:58017"/>
    </ligand>
</feature>
<feature type="domain" description="Phosphoribosyltransferase" evidence="16">
    <location>
        <begin position="10"/>
        <end position="211"/>
    </location>
</feature>
<dbReference type="Proteomes" id="UP000036513">
    <property type="component" value="Unassembled WGS sequence"/>
</dbReference>
<dbReference type="EC" id="2.4.2.9" evidence="3 15"/>
<keyword evidence="6 15" id="KW-0808">Transferase</keyword>
<comment type="catalytic activity">
    <reaction evidence="11 15">
        <text>UMP + diphosphate = 5-phospho-alpha-D-ribose 1-diphosphate + uracil</text>
        <dbReference type="Rhea" id="RHEA:13017"/>
        <dbReference type="ChEBI" id="CHEBI:17568"/>
        <dbReference type="ChEBI" id="CHEBI:33019"/>
        <dbReference type="ChEBI" id="CHEBI:57865"/>
        <dbReference type="ChEBI" id="CHEBI:58017"/>
        <dbReference type="EC" id="2.4.2.9"/>
    </reaction>
</comment>
<evidence type="ECO:0000256" key="5">
    <source>
        <dbReference type="ARBA" id="ARBA00022676"/>
    </source>
</evidence>
<comment type="activity regulation">
    <text evidence="15">Allosterically activated by GTP.</text>
</comment>
<accession>A0A0J6VW95</accession>
<dbReference type="NCBIfam" id="NF001097">
    <property type="entry name" value="PRK00129.1"/>
    <property type="match status" value="1"/>
</dbReference>
<dbReference type="PANTHER" id="PTHR32315:SF4">
    <property type="entry name" value="URACIL PHOSPHORIBOSYLTRANSFERASE, CHLOROPLASTIC"/>
    <property type="match status" value="1"/>
</dbReference>
<evidence type="ECO:0000256" key="13">
    <source>
        <dbReference type="ARBA" id="ARBA00072146"/>
    </source>
</evidence>
<keyword evidence="5 15" id="KW-0328">Glycosyltransferase</keyword>
<dbReference type="PATRIC" id="fig|37916.4.peg.3519"/>
<evidence type="ECO:0000256" key="10">
    <source>
        <dbReference type="ARBA" id="ARBA00031082"/>
    </source>
</evidence>
<evidence type="ECO:0000256" key="9">
    <source>
        <dbReference type="ARBA" id="ARBA00023134"/>
    </source>
</evidence>
<dbReference type="UniPathway" id="UPA00574">
    <property type="reaction ID" value="UER00636"/>
</dbReference>
<dbReference type="Gene3D" id="3.40.50.2020">
    <property type="match status" value="1"/>
</dbReference>
<keyword evidence="8 15" id="KW-0460">Magnesium</keyword>
<comment type="function">
    <text evidence="12 15">Catalyzes the conversion of uracil and 5-phospho-alpha-D-ribose 1-diphosphate (PRPP) to UMP and diphosphate.</text>
</comment>